<feature type="compositionally biased region" description="Basic and acidic residues" evidence="1">
    <location>
        <begin position="302"/>
        <end position="311"/>
    </location>
</feature>
<feature type="compositionally biased region" description="Polar residues" evidence="1">
    <location>
        <begin position="1"/>
        <end position="10"/>
    </location>
</feature>
<feature type="region of interest" description="Disordered" evidence="1">
    <location>
        <begin position="1"/>
        <end position="358"/>
    </location>
</feature>
<dbReference type="InterPro" id="IPR028322">
    <property type="entry name" value="PNRC-like_rgn"/>
</dbReference>
<reference evidence="2" key="1">
    <citation type="submission" date="2021-06" db="EMBL/GenBank/DDBJ databases">
        <title>Comparative genomics, transcriptomics and evolutionary studies reveal genomic signatures of adaptation to plant cell wall in hemibiotrophic fungi.</title>
        <authorList>
            <consortium name="DOE Joint Genome Institute"/>
            <person name="Baroncelli R."/>
            <person name="Diaz J.F."/>
            <person name="Benocci T."/>
            <person name="Peng M."/>
            <person name="Battaglia E."/>
            <person name="Haridas S."/>
            <person name="Andreopoulos W."/>
            <person name="Labutti K."/>
            <person name="Pangilinan J."/>
            <person name="Floch G.L."/>
            <person name="Makela M.R."/>
            <person name="Henrissat B."/>
            <person name="Grigoriev I.V."/>
            <person name="Crouch J.A."/>
            <person name="De Vries R.P."/>
            <person name="Sukno S.A."/>
            <person name="Thon M.R."/>
        </authorList>
    </citation>
    <scope>NUCLEOTIDE SEQUENCE</scope>
    <source>
        <strain evidence="2">MAFF235873</strain>
    </source>
</reference>
<organism evidence="2 3">
    <name type="scientific">Colletotrichum zoysiae</name>
    <dbReference type="NCBI Taxonomy" id="1216348"/>
    <lineage>
        <taxon>Eukaryota</taxon>
        <taxon>Fungi</taxon>
        <taxon>Dikarya</taxon>
        <taxon>Ascomycota</taxon>
        <taxon>Pezizomycotina</taxon>
        <taxon>Sordariomycetes</taxon>
        <taxon>Hypocreomycetidae</taxon>
        <taxon>Glomerellales</taxon>
        <taxon>Glomerellaceae</taxon>
        <taxon>Colletotrichum</taxon>
        <taxon>Colletotrichum graminicola species complex</taxon>
    </lineage>
</organism>
<gene>
    <name evidence="2" type="ORF">LX32DRAFT_108482</name>
</gene>
<dbReference type="Proteomes" id="UP001232148">
    <property type="component" value="Unassembled WGS sequence"/>
</dbReference>
<feature type="compositionally biased region" description="Polar residues" evidence="1">
    <location>
        <begin position="288"/>
        <end position="300"/>
    </location>
</feature>
<sequence>MQETTNQAKPTPTRRRQGRGGGGKAAGQKMYASENDVANVSNLAFEQHGNPHTPQKSYSGSPEPPSGTGNQTGSKQRSRNKPRAKNPNTVASPDVNRQNRRSTPQNIPVNTKPTAAAAAAAAAAFAGATFHASPAPSALPMPSFYSKSIPESPGPKRDAQQQSPPPPAELQRSTPQHPATAPRAQESPLDAIFRADKAEKEKARRSTSLQSSMRPDGSESPAAPSPKDSYNSPFLTKPYNTHPGHRMPVQRSSSGISVAELDGHSGKPLGPAFSTPYQERIRAARGAPNQSPNSTRTSQHPPIEDRSEALKKYLFGAKGPASSAQPSAPGPPAHYVHNGFMGNTSEPQGGHSADLRAMEDNLRRILKLESPLATAKSGDRPLYS</sequence>
<feature type="compositionally biased region" description="Polar residues" evidence="1">
    <location>
        <begin position="36"/>
        <end position="60"/>
    </location>
</feature>
<dbReference type="GO" id="GO:0016071">
    <property type="term" value="P:mRNA metabolic process"/>
    <property type="evidence" value="ECO:0007669"/>
    <property type="project" value="UniProtKB-ARBA"/>
</dbReference>
<feature type="compositionally biased region" description="Low complexity" evidence="1">
    <location>
        <begin position="316"/>
        <end position="327"/>
    </location>
</feature>
<protein>
    <recommendedName>
        <fullName evidence="4">Proteophosphoglycan 5</fullName>
    </recommendedName>
</protein>
<feature type="compositionally biased region" description="Polar residues" evidence="1">
    <location>
        <begin position="101"/>
        <end position="113"/>
    </location>
</feature>
<feature type="compositionally biased region" description="Basic and acidic residues" evidence="1">
    <location>
        <begin position="193"/>
        <end position="204"/>
    </location>
</feature>
<keyword evidence="3" id="KW-1185">Reference proteome</keyword>
<dbReference type="AlphaFoldDB" id="A0AAD9LW42"/>
<evidence type="ECO:0000313" key="3">
    <source>
        <dbReference type="Proteomes" id="UP001232148"/>
    </source>
</evidence>
<feature type="compositionally biased region" description="Low complexity" evidence="1">
    <location>
        <begin position="115"/>
        <end position="143"/>
    </location>
</feature>
<evidence type="ECO:0000256" key="1">
    <source>
        <dbReference type="SAM" id="MobiDB-lite"/>
    </source>
</evidence>
<evidence type="ECO:0000313" key="2">
    <source>
        <dbReference type="EMBL" id="KAK2024386.1"/>
    </source>
</evidence>
<dbReference type="EMBL" id="MU842967">
    <property type="protein sequence ID" value="KAK2024386.1"/>
    <property type="molecule type" value="Genomic_DNA"/>
</dbReference>
<proteinExistence type="predicted"/>
<comment type="caution">
    <text evidence="2">The sequence shown here is derived from an EMBL/GenBank/DDBJ whole genome shotgun (WGS) entry which is preliminary data.</text>
</comment>
<name>A0AAD9LW42_9PEZI</name>
<evidence type="ECO:0008006" key="4">
    <source>
        <dbReference type="Google" id="ProtNLM"/>
    </source>
</evidence>
<accession>A0AAD9LW42</accession>
<dbReference type="Pfam" id="PF15365">
    <property type="entry name" value="PNRC"/>
    <property type="match status" value="1"/>
</dbReference>